<reference evidence="1" key="2">
    <citation type="journal article" date="2015" name="Data Brief">
        <title>Shoot transcriptome of the giant reed, Arundo donax.</title>
        <authorList>
            <person name="Barrero R.A."/>
            <person name="Guerrero F.D."/>
            <person name="Moolhuijzen P."/>
            <person name="Goolsby J.A."/>
            <person name="Tidwell J."/>
            <person name="Bellgard S.E."/>
            <person name="Bellgard M.I."/>
        </authorList>
    </citation>
    <scope>NUCLEOTIDE SEQUENCE</scope>
    <source>
        <tissue evidence="1">Shoot tissue taken approximately 20 cm above the soil surface</tissue>
    </source>
</reference>
<dbReference type="AlphaFoldDB" id="A0A0A9BQE2"/>
<dbReference type="EMBL" id="GBRH01231721">
    <property type="protein sequence ID" value="JAD66174.1"/>
    <property type="molecule type" value="Transcribed_RNA"/>
</dbReference>
<reference evidence="1" key="1">
    <citation type="submission" date="2014-09" db="EMBL/GenBank/DDBJ databases">
        <authorList>
            <person name="Magalhaes I.L.F."/>
            <person name="Oliveira U."/>
            <person name="Santos F.R."/>
            <person name="Vidigal T.H.D.A."/>
            <person name="Brescovit A.D."/>
            <person name="Santos A.J."/>
        </authorList>
    </citation>
    <scope>NUCLEOTIDE SEQUENCE</scope>
    <source>
        <tissue evidence="1">Shoot tissue taken approximately 20 cm above the soil surface</tissue>
    </source>
</reference>
<accession>A0A0A9BQE2</accession>
<organism evidence="1">
    <name type="scientific">Arundo donax</name>
    <name type="common">Giant reed</name>
    <name type="synonym">Donax arundinaceus</name>
    <dbReference type="NCBI Taxonomy" id="35708"/>
    <lineage>
        <taxon>Eukaryota</taxon>
        <taxon>Viridiplantae</taxon>
        <taxon>Streptophyta</taxon>
        <taxon>Embryophyta</taxon>
        <taxon>Tracheophyta</taxon>
        <taxon>Spermatophyta</taxon>
        <taxon>Magnoliopsida</taxon>
        <taxon>Liliopsida</taxon>
        <taxon>Poales</taxon>
        <taxon>Poaceae</taxon>
        <taxon>PACMAD clade</taxon>
        <taxon>Arundinoideae</taxon>
        <taxon>Arundineae</taxon>
        <taxon>Arundo</taxon>
    </lineage>
</organism>
<proteinExistence type="predicted"/>
<name>A0A0A9BQE2_ARUDO</name>
<evidence type="ECO:0000313" key="1">
    <source>
        <dbReference type="EMBL" id="JAD66174.1"/>
    </source>
</evidence>
<sequence>MRGHRRVKYSGLKMLANEFREIFINSKHI</sequence>
<protein>
    <submittedName>
        <fullName evidence="1">Uncharacterized protein</fullName>
    </submittedName>
</protein>